<accession>A0A1X9SU30</accession>
<dbReference type="AlphaFoldDB" id="A0A1X9SU30"/>
<evidence type="ECO:0000313" key="2">
    <source>
        <dbReference type="EMBL" id="ARQ99757.1"/>
    </source>
</evidence>
<organism evidence="2 3">
    <name type="scientific">Campylobacter devanensis</name>
    <dbReference type="NCBI Taxonomy" id="3161138"/>
    <lineage>
        <taxon>Bacteria</taxon>
        <taxon>Pseudomonadati</taxon>
        <taxon>Campylobacterota</taxon>
        <taxon>Epsilonproteobacteria</taxon>
        <taxon>Campylobacterales</taxon>
        <taxon>Campylobacteraceae</taxon>
        <taxon>Campylobacter</taxon>
    </lineage>
</organism>
<keyword evidence="3" id="KW-1185">Reference proteome</keyword>
<dbReference type="KEGG" id="cdev:CIGN_1517"/>
<dbReference type="Proteomes" id="UP000194309">
    <property type="component" value="Chromosome"/>
</dbReference>
<dbReference type="GO" id="GO:0003676">
    <property type="term" value="F:nucleic acid binding"/>
    <property type="evidence" value="ECO:0007669"/>
    <property type="project" value="InterPro"/>
</dbReference>
<dbReference type="STRING" id="1660064.CIGN_1517"/>
<dbReference type="EMBL" id="CP018788">
    <property type="protein sequence ID" value="ARQ99757.1"/>
    <property type="molecule type" value="Genomic_DNA"/>
</dbReference>
<dbReference type="InterPro" id="IPR019288">
    <property type="entry name" value="3'-5'_exonuclease_PolB-like"/>
</dbReference>
<gene>
    <name evidence="2" type="primary">wlaX</name>
    <name evidence="2" type="ORF">CIGN_1517</name>
</gene>
<name>A0A1X9SU30_9BACT</name>
<dbReference type="InterPro" id="IPR012337">
    <property type="entry name" value="RNaseH-like_sf"/>
</dbReference>
<dbReference type="CDD" id="cd05782">
    <property type="entry name" value="DNA_polB_like1_exo"/>
    <property type="match status" value="1"/>
</dbReference>
<dbReference type="InterPro" id="IPR036397">
    <property type="entry name" value="RNaseH_sf"/>
</dbReference>
<feature type="domain" description="Predicted 3'-5' exonuclease PolB-like" evidence="1">
    <location>
        <begin position="46"/>
        <end position="255"/>
    </location>
</feature>
<evidence type="ECO:0000313" key="3">
    <source>
        <dbReference type="Proteomes" id="UP000194309"/>
    </source>
</evidence>
<proteinExistence type="predicted"/>
<reference evidence="2 3" key="1">
    <citation type="journal article" date="2017" name="Genome Biol. Evol.">
        <title>Comparative Genomic Analysis Identifies a Campylobacter Clade Deficient in Selenium Metabolism.</title>
        <authorList>
            <person name="Miller W.G."/>
            <person name="Yee E."/>
            <person name="Lopes B.S."/>
            <person name="Chapman M.H."/>
            <person name="Huynh S."/>
            <person name="Bono J.L."/>
            <person name="Parker C.T."/>
            <person name="Strachan N.J.C."/>
            <person name="Forbes K.J."/>
        </authorList>
    </citation>
    <scope>NUCLEOTIDE SEQUENCE [LARGE SCALE GENOMIC DNA]</scope>
    <source>
        <strain evidence="2 3">NCTC 13003</strain>
    </source>
</reference>
<dbReference type="SUPFAM" id="SSF53098">
    <property type="entry name" value="Ribonuclease H-like"/>
    <property type="match status" value="1"/>
</dbReference>
<dbReference type="Pfam" id="PF10108">
    <property type="entry name" value="DNA_pol_B_exo2"/>
    <property type="match status" value="1"/>
</dbReference>
<dbReference type="Gene3D" id="3.30.420.10">
    <property type="entry name" value="Ribonuclease H-like superfamily/Ribonuclease H"/>
    <property type="match status" value="1"/>
</dbReference>
<evidence type="ECO:0000259" key="1">
    <source>
        <dbReference type="Pfam" id="PF10108"/>
    </source>
</evidence>
<protein>
    <submittedName>
        <fullName evidence="2">Polysaccharide biosynthesis protein</fullName>
    </submittedName>
</protein>
<dbReference type="OrthoDB" id="13288at2"/>
<accession>A0A381DBA0</accession>
<sequence>MSGYICVFDCETVPDCDSLREAYGYEGDDKSVAQMALEAQKELSGSEFLPVCFHKVVTISAVIADEFGRFKRVSTIAGDSEEKKIAEFIKFINEHNPRLVSYNGRGFDLPMLMIRAMRYNIEASEYFNTNDRANGKDKWCNYRSRYDGVFHLDLLDHISDFKTVSGLKLDLLCASLNLPGKYDVCGDEVMNLYYNGEQDKIDEYCESDTLNTYWLFLKYELLRGRLNLDDYANYLSLMNEYLNTQKSDMSYSIVFDRYIKNELDRLGRR</sequence>